<protein>
    <submittedName>
        <fullName evidence="1">DNA-directed RNA polymerase III subunit rpc3</fullName>
    </submittedName>
</protein>
<gene>
    <name evidence="1" type="ORF">CAC42_469</name>
</gene>
<dbReference type="Proteomes" id="UP000243797">
    <property type="component" value="Unassembled WGS sequence"/>
</dbReference>
<evidence type="ECO:0000313" key="2">
    <source>
        <dbReference type="Proteomes" id="UP000243797"/>
    </source>
</evidence>
<evidence type="ECO:0000313" key="1">
    <source>
        <dbReference type="EMBL" id="PNS21871.1"/>
    </source>
</evidence>
<sequence>MVSSVIGNPDFLSHDYDLTKISSDTLSRWLEDNGGCVRPFDKRAVVVIRVQLCGAIYRLQNSTQATEYLGSFYSPRSSSLARLQTILVEHGIRYPLGCTKEYLEGLVNHHLKYIHGLHQNGKKGLTVGELVALLRQENPFDVMKTLVGSIGPHGIPDASDAPLAGSIFARNEPQIAAGLLPSPCPKYKWSGPIGGFFLEHFKNLNAPPIGNLPKKW</sequence>
<reference evidence="1 2" key="1">
    <citation type="submission" date="2017-06" db="EMBL/GenBank/DDBJ databases">
        <title>Draft genome sequence of a variant of Elsinoe murrayae.</title>
        <authorList>
            <person name="Cheng Q."/>
        </authorList>
    </citation>
    <scope>NUCLEOTIDE SEQUENCE [LARGE SCALE GENOMIC DNA]</scope>
    <source>
        <strain evidence="1 2">CQ-2017a</strain>
    </source>
</reference>
<keyword evidence="1" id="KW-0804">Transcription</keyword>
<organism evidence="1 2">
    <name type="scientific">Sphaceloma murrayae</name>
    <dbReference type="NCBI Taxonomy" id="2082308"/>
    <lineage>
        <taxon>Eukaryota</taxon>
        <taxon>Fungi</taxon>
        <taxon>Dikarya</taxon>
        <taxon>Ascomycota</taxon>
        <taxon>Pezizomycotina</taxon>
        <taxon>Dothideomycetes</taxon>
        <taxon>Dothideomycetidae</taxon>
        <taxon>Myriangiales</taxon>
        <taxon>Elsinoaceae</taxon>
        <taxon>Sphaceloma</taxon>
    </lineage>
</organism>
<dbReference type="InParanoid" id="A0A2K1R3K1"/>
<keyword evidence="2" id="KW-1185">Reference proteome</keyword>
<dbReference type="AlphaFoldDB" id="A0A2K1R3K1"/>
<name>A0A2K1R3K1_9PEZI</name>
<dbReference type="EMBL" id="NKHZ01000001">
    <property type="protein sequence ID" value="PNS21871.1"/>
    <property type="molecule type" value="Genomic_DNA"/>
</dbReference>
<comment type="caution">
    <text evidence="1">The sequence shown here is derived from an EMBL/GenBank/DDBJ whole genome shotgun (WGS) entry which is preliminary data.</text>
</comment>
<keyword evidence="1" id="KW-0240">DNA-directed RNA polymerase</keyword>
<dbReference type="GO" id="GO:0000428">
    <property type="term" value="C:DNA-directed RNA polymerase complex"/>
    <property type="evidence" value="ECO:0007669"/>
    <property type="project" value="UniProtKB-KW"/>
</dbReference>
<proteinExistence type="predicted"/>
<accession>A0A2K1R3K1</accession>